<gene>
    <name evidence="1" type="ORF">TPSB3V08_LOCUS1933</name>
</gene>
<sequence>MDASYYPFGSYALCTNYANGLEIGKVEIEEVNPHLRGLRVENHLGKGTPSSPDQDLTSISPSSAVELNTTSALANYATDAASGNWGMCPLNPPLKLLAGYGLALSYVNRDNTSAFLAHWFHVELDCRGQGDQGRGEKHLGKATLSTLDRDLNLNLIIGVQLYCESDALYHVATDAGLVYLTRDLNPDFAIKEDNLV</sequence>
<protein>
    <submittedName>
        <fullName evidence="1">Uncharacterized protein</fullName>
    </submittedName>
</protein>
<dbReference type="EMBL" id="OD000706">
    <property type="protein sequence ID" value="CAD7398896.1"/>
    <property type="molecule type" value="Genomic_DNA"/>
</dbReference>
<accession>A0A7R9CLT4</accession>
<evidence type="ECO:0000313" key="1">
    <source>
        <dbReference type="EMBL" id="CAD7398896.1"/>
    </source>
</evidence>
<dbReference type="AlphaFoldDB" id="A0A7R9CLT4"/>
<proteinExistence type="predicted"/>
<reference evidence="1" key="1">
    <citation type="submission" date="2020-11" db="EMBL/GenBank/DDBJ databases">
        <authorList>
            <person name="Tran Van P."/>
        </authorList>
    </citation>
    <scope>NUCLEOTIDE SEQUENCE</scope>
</reference>
<organism evidence="1">
    <name type="scientific">Timema poppense</name>
    <name type="common">Walking stick</name>
    <dbReference type="NCBI Taxonomy" id="170557"/>
    <lineage>
        <taxon>Eukaryota</taxon>
        <taxon>Metazoa</taxon>
        <taxon>Ecdysozoa</taxon>
        <taxon>Arthropoda</taxon>
        <taxon>Hexapoda</taxon>
        <taxon>Insecta</taxon>
        <taxon>Pterygota</taxon>
        <taxon>Neoptera</taxon>
        <taxon>Polyneoptera</taxon>
        <taxon>Phasmatodea</taxon>
        <taxon>Timematodea</taxon>
        <taxon>Timematoidea</taxon>
        <taxon>Timematidae</taxon>
        <taxon>Timema</taxon>
    </lineage>
</organism>
<name>A0A7R9CLT4_TIMPO</name>